<evidence type="ECO:0000313" key="2">
    <source>
        <dbReference type="Proteomes" id="UP001239111"/>
    </source>
</evidence>
<evidence type="ECO:0000313" key="1">
    <source>
        <dbReference type="EMBL" id="KAJ8684641.1"/>
    </source>
</evidence>
<dbReference type="EMBL" id="CM056741">
    <property type="protein sequence ID" value="KAJ8684641.1"/>
    <property type="molecule type" value="Genomic_DNA"/>
</dbReference>
<accession>A0ACC2PPB2</accession>
<keyword evidence="2" id="KW-1185">Reference proteome</keyword>
<reference evidence="1" key="1">
    <citation type="submission" date="2023-04" db="EMBL/GenBank/DDBJ databases">
        <title>A chromosome-level genome assembly of the parasitoid wasp Eretmocerus hayati.</title>
        <authorList>
            <person name="Zhong Y."/>
            <person name="Liu S."/>
            <person name="Liu Y."/>
        </authorList>
    </citation>
    <scope>NUCLEOTIDE SEQUENCE</scope>
    <source>
        <strain evidence="1">ZJU_SS_LIU_2023</strain>
    </source>
</reference>
<protein>
    <submittedName>
        <fullName evidence="1">Uncharacterized protein</fullName>
    </submittedName>
</protein>
<dbReference type="Proteomes" id="UP001239111">
    <property type="component" value="Chromosome 1"/>
</dbReference>
<name>A0ACC2PPB2_9HYME</name>
<organism evidence="1 2">
    <name type="scientific">Eretmocerus hayati</name>
    <dbReference type="NCBI Taxonomy" id="131215"/>
    <lineage>
        <taxon>Eukaryota</taxon>
        <taxon>Metazoa</taxon>
        <taxon>Ecdysozoa</taxon>
        <taxon>Arthropoda</taxon>
        <taxon>Hexapoda</taxon>
        <taxon>Insecta</taxon>
        <taxon>Pterygota</taxon>
        <taxon>Neoptera</taxon>
        <taxon>Endopterygota</taxon>
        <taxon>Hymenoptera</taxon>
        <taxon>Apocrita</taxon>
        <taxon>Proctotrupomorpha</taxon>
        <taxon>Chalcidoidea</taxon>
        <taxon>Aphelinidae</taxon>
        <taxon>Aphelininae</taxon>
        <taxon>Eretmocerus</taxon>
    </lineage>
</organism>
<proteinExistence type="predicted"/>
<comment type="caution">
    <text evidence="1">The sequence shown here is derived from an EMBL/GenBank/DDBJ whole genome shotgun (WGS) entry which is preliminary data.</text>
</comment>
<sequence>MGPQFTQPEETSSTASVAILQHVPEGQNQPHSSNVQPPHGRSPRLDRHHQNRDVSPSYAASRSKALLRIKTQYASSDEEDDGSPYMDPAARQECESSISAYSSADREEGEVTKEPRGQEAARASEPSPLPRLNRRSRADRAVRNATWSGVVTEQTLHDNHALIAPDTADACAPIVSSVDADDAASEFKTPMFFTEFPQVLVMPVMQEEDYA</sequence>
<gene>
    <name evidence="1" type="ORF">QAD02_020434</name>
</gene>